<protein>
    <submittedName>
        <fullName evidence="5">Uncharacterized protein</fullName>
    </submittedName>
</protein>
<evidence type="ECO:0000256" key="1">
    <source>
        <dbReference type="ARBA" id="ARBA00006484"/>
    </source>
</evidence>
<organism evidence="5 6">
    <name type="scientific">Aspergillus coremiiformis</name>
    <dbReference type="NCBI Taxonomy" id="138285"/>
    <lineage>
        <taxon>Eukaryota</taxon>
        <taxon>Fungi</taxon>
        <taxon>Dikarya</taxon>
        <taxon>Ascomycota</taxon>
        <taxon>Pezizomycotina</taxon>
        <taxon>Eurotiomycetes</taxon>
        <taxon>Eurotiomycetidae</taxon>
        <taxon>Eurotiales</taxon>
        <taxon>Aspergillaceae</taxon>
        <taxon>Aspergillus</taxon>
        <taxon>Aspergillus subgen. Circumdati</taxon>
    </lineage>
</organism>
<dbReference type="PANTHER" id="PTHR24320">
    <property type="entry name" value="RETINOL DEHYDROGENASE"/>
    <property type="match status" value="1"/>
</dbReference>
<dbReference type="GO" id="GO:0016491">
    <property type="term" value="F:oxidoreductase activity"/>
    <property type="evidence" value="ECO:0007669"/>
    <property type="project" value="UniProtKB-KW"/>
</dbReference>
<dbReference type="SUPFAM" id="SSF51735">
    <property type="entry name" value="NAD(P)-binding Rossmann-fold domains"/>
    <property type="match status" value="1"/>
</dbReference>
<dbReference type="EMBL" id="ML739136">
    <property type="protein sequence ID" value="KAE8352279.1"/>
    <property type="molecule type" value="Genomic_DNA"/>
</dbReference>
<keyword evidence="2" id="KW-0521">NADP</keyword>
<comment type="similarity">
    <text evidence="1">Belongs to the short-chain dehydrogenases/reductases (SDR) family.</text>
</comment>
<evidence type="ECO:0000256" key="4">
    <source>
        <dbReference type="SAM" id="MobiDB-lite"/>
    </source>
</evidence>
<evidence type="ECO:0000313" key="6">
    <source>
        <dbReference type="Proteomes" id="UP000327118"/>
    </source>
</evidence>
<dbReference type="InterPro" id="IPR036291">
    <property type="entry name" value="NAD(P)-bd_dom_sf"/>
</dbReference>
<evidence type="ECO:0000256" key="3">
    <source>
        <dbReference type="ARBA" id="ARBA00023002"/>
    </source>
</evidence>
<sequence length="173" mass="19373">MSSPAFNPDKHIPHLPGKERPVSEHNQSFNSPSTHRRGSISVVGTRKAQRRYSLQIPSSKLANILYARELARRYPAITTVSVHPGVVRTGLVENLGWANRWFIYTATIVQTMTLEEGTYNQLWAATTSKDRLETGQFYLPVGVPSNSDLNTTAQDGTLAGQLWEWMDKALEGY</sequence>
<dbReference type="AlphaFoldDB" id="A0A5N6Z6I0"/>
<evidence type="ECO:0000313" key="5">
    <source>
        <dbReference type="EMBL" id="KAE8352279.1"/>
    </source>
</evidence>
<reference evidence="6" key="1">
    <citation type="submission" date="2019-04" db="EMBL/GenBank/DDBJ databases">
        <title>Friends and foes A comparative genomics studyof 23 Aspergillus species from section Flavi.</title>
        <authorList>
            <consortium name="DOE Joint Genome Institute"/>
            <person name="Kjaerbolling I."/>
            <person name="Vesth T."/>
            <person name="Frisvad J.C."/>
            <person name="Nybo J.L."/>
            <person name="Theobald S."/>
            <person name="Kildgaard S."/>
            <person name="Isbrandt T."/>
            <person name="Kuo A."/>
            <person name="Sato A."/>
            <person name="Lyhne E.K."/>
            <person name="Kogle M.E."/>
            <person name="Wiebenga A."/>
            <person name="Kun R.S."/>
            <person name="Lubbers R.J."/>
            <person name="Makela M.R."/>
            <person name="Barry K."/>
            <person name="Chovatia M."/>
            <person name="Clum A."/>
            <person name="Daum C."/>
            <person name="Haridas S."/>
            <person name="He G."/>
            <person name="LaButti K."/>
            <person name="Lipzen A."/>
            <person name="Mondo S."/>
            <person name="Riley R."/>
            <person name="Salamov A."/>
            <person name="Simmons B.A."/>
            <person name="Magnuson J.K."/>
            <person name="Henrissat B."/>
            <person name="Mortensen U.H."/>
            <person name="Larsen T.O."/>
            <person name="Devries R.P."/>
            <person name="Grigoriev I.V."/>
            <person name="Machida M."/>
            <person name="Baker S.E."/>
            <person name="Andersen M.R."/>
        </authorList>
    </citation>
    <scope>NUCLEOTIDE SEQUENCE [LARGE SCALE GENOMIC DNA]</scope>
    <source>
        <strain evidence="6">CBS 553.77</strain>
    </source>
</reference>
<dbReference type="Gene3D" id="3.40.50.720">
    <property type="entry name" value="NAD(P)-binding Rossmann-like Domain"/>
    <property type="match status" value="1"/>
</dbReference>
<keyword evidence="6" id="KW-1185">Reference proteome</keyword>
<name>A0A5N6Z6I0_9EURO</name>
<proteinExistence type="inferred from homology"/>
<accession>A0A5N6Z6I0</accession>
<feature type="compositionally biased region" description="Basic and acidic residues" evidence="4">
    <location>
        <begin position="8"/>
        <end position="23"/>
    </location>
</feature>
<feature type="region of interest" description="Disordered" evidence="4">
    <location>
        <begin position="1"/>
        <end position="44"/>
    </location>
</feature>
<dbReference type="Proteomes" id="UP000327118">
    <property type="component" value="Unassembled WGS sequence"/>
</dbReference>
<gene>
    <name evidence="5" type="ORF">BDV28DRAFT_149201</name>
</gene>
<dbReference type="PANTHER" id="PTHR24320:SF154">
    <property type="entry name" value="OXIDOREDUCTASE, SHORT-CHAIN DEHYDROGENASE_REDUCTASE FAMILY (AFU_ORTHOLOGUE AFUA_2G04560)"/>
    <property type="match status" value="1"/>
</dbReference>
<feature type="compositionally biased region" description="Polar residues" evidence="4">
    <location>
        <begin position="24"/>
        <end position="33"/>
    </location>
</feature>
<dbReference type="OrthoDB" id="191139at2759"/>
<keyword evidence="3" id="KW-0560">Oxidoreductase</keyword>
<evidence type="ECO:0000256" key="2">
    <source>
        <dbReference type="ARBA" id="ARBA00022857"/>
    </source>
</evidence>